<keyword evidence="4 9" id="KW-1133">Transmembrane helix</keyword>
<feature type="transmembrane region" description="Helical" evidence="9">
    <location>
        <begin position="52"/>
        <end position="76"/>
    </location>
</feature>
<reference evidence="12" key="1">
    <citation type="submission" date="2017-02" db="UniProtKB">
        <authorList>
            <consortium name="WormBaseParasite"/>
        </authorList>
    </citation>
    <scope>IDENTIFICATION</scope>
</reference>
<dbReference type="PRINTS" id="PR00237">
    <property type="entry name" value="GPCRRHODOPSN"/>
</dbReference>
<dbReference type="AlphaFoldDB" id="A0A0N4ZXK7"/>
<keyword evidence="2" id="KW-1003">Cell membrane</keyword>
<dbReference type="GO" id="GO:0042277">
    <property type="term" value="F:peptide binding"/>
    <property type="evidence" value="ECO:0007669"/>
    <property type="project" value="TreeGrafter"/>
</dbReference>
<dbReference type="GO" id="GO:0005886">
    <property type="term" value="C:plasma membrane"/>
    <property type="evidence" value="ECO:0007669"/>
    <property type="project" value="UniProtKB-SubCell"/>
</dbReference>
<keyword evidence="7" id="KW-0675">Receptor</keyword>
<dbReference type="GO" id="GO:0043005">
    <property type="term" value="C:neuron projection"/>
    <property type="evidence" value="ECO:0007669"/>
    <property type="project" value="TreeGrafter"/>
</dbReference>
<evidence type="ECO:0000256" key="4">
    <source>
        <dbReference type="ARBA" id="ARBA00022989"/>
    </source>
</evidence>
<keyword evidence="8" id="KW-0807">Transducer</keyword>
<dbReference type="PROSITE" id="PS50262">
    <property type="entry name" value="G_PROTEIN_RECEP_F1_2"/>
    <property type="match status" value="1"/>
</dbReference>
<feature type="transmembrane region" description="Helical" evidence="9">
    <location>
        <begin position="184"/>
        <end position="207"/>
    </location>
</feature>
<dbReference type="WBParaSite" id="PTRK_0001341800.1">
    <property type="protein sequence ID" value="PTRK_0001341800.1"/>
    <property type="gene ID" value="PTRK_0001341800"/>
</dbReference>
<proteinExistence type="predicted"/>
<dbReference type="PANTHER" id="PTHR24229">
    <property type="entry name" value="NEUROPEPTIDES RECEPTOR"/>
    <property type="match status" value="1"/>
</dbReference>
<name>A0A0N4ZXK7_PARTI</name>
<keyword evidence="6 9" id="KW-0472">Membrane</keyword>
<dbReference type="InterPro" id="IPR000276">
    <property type="entry name" value="GPCR_Rhodpsn"/>
</dbReference>
<evidence type="ECO:0000259" key="10">
    <source>
        <dbReference type="PROSITE" id="PS50262"/>
    </source>
</evidence>
<comment type="subcellular location">
    <subcellularLocation>
        <location evidence="1">Cell membrane</location>
        <topology evidence="1">Multi-pass membrane protein</topology>
    </subcellularLocation>
</comment>
<feature type="transmembrane region" description="Helical" evidence="9">
    <location>
        <begin position="129"/>
        <end position="151"/>
    </location>
</feature>
<dbReference type="Proteomes" id="UP000038045">
    <property type="component" value="Unplaced"/>
</dbReference>
<dbReference type="Gene3D" id="1.20.1070.10">
    <property type="entry name" value="Rhodopsin 7-helix transmembrane proteins"/>
    <property type="match status" value="1"/>
</dbReference>
<protein>
    <submittedName>
        <fullName evidence="12">G_PROTEIN_RECEP_F1_2 domain-containing protein</fullName>
    </submittedName>
</protein>
<sequence length="338" mass="39749">MTFILMYIMSGVYCIVFVIGFFGNLWVIIFLSKILYAKKFPNNNTFRHIISYILTLSIVDLLVLLMIPLLLGQIFFESWPFGYIGCKLFWAIENINKILSIGILTTMSFERLLAVYRPINRTFCKKCNFWFTIISLALFSVLLNIPIIYYADILEHEVSGDEDDTIITRRICRSELPDDIMPYFITYMFSFCYILPAICISFCYIYLIKFIKRRPLSGCIGMTSNYAKKVTRSILKVSLFHFCCWGPFWLMLLIPVLDKLNMIPDINVHYLILFKFITSFLPYINSMGNWYFYAVMNREIMSWSSEVFRKSKLIRIKKLGSNVKKKLSFRSAENVVYV</sequence>
<evidence type="ECO:0000256" key="9">
    <source>
        <dbReference type="SAM" id="Phobius"/>
    </source>
</evidence>
<dbReference type="SUPFAM" id="SSF81321">
    <property type="entry name" value="Family A G protein-coupled receptor-like"/>
    <property type="match status" value="1"/>
</dbReference>
<evidence type="ECO:0000256" key="1">
    <source>
        <dbReference type="ARBA" id="ARBA00004651"/>
    </source>
</evidence>
<feature type="domain" description="G-protein coupled receptors family 1 profile" evidence="10">
    <location>
        <begin position="23"/>
        <end position="293"/>
    </location>
</feature>
<keyword evidence="5" id="KW-0297">G-protein coupled receptor</keyword>
<feature type="transmembrane region" description="Helical" evidence="9">
    <location>
        <begin position="269"/>
        <end position="292"/>
    </location>
</feature>
<evidence type="ECO:0000313" key="11">
    <source>
        <dbReference type="Proteomes" id="UP000038045"/>
    </source>
</evidence>
<evidence type="ECO:0000256" key="3">
    <source>
        <dbReference type="ARBA" id="ARBA00022692"/>
    </source>
</evidence>
<evidence type="ECO:0000256" key="8">
    <source>
        <dbReference type="ARBA" id="ARBA00023224"/>
    </source>
</evidence>
<keyword evidence="3 9" id="KW-0812">Transmembrane</keyword>
<feature type="transmembrane region" description="Helical" evidence="9">
    <location>
        <begin position="237"/>
        <end position="257"/>
    </location>
</feature>
<evidence type="ECO:0000256" key="2">
    <source>
        <dbReference type="ARBA" id="ARBA00022475"/>
    </source>
</evidence>
<feature type="transmembrane region" description="Helical" evidence="9">
    <location>
        <begin position="6"/>
        <end position="31"/>
    </location>
</feature>
<dbReference type="STRING" id="131310.A0A0N4ZXK7"/>
<accession>A0A0N4ZXK7</accession>
<keyword evidence="11" id="KW-1185">Reference proteome</keyword>
<evidence type="ECO:0000256" key="6">
    <source>
        <dbReference type="ARBA" id="ARBA00023136"/>
    </source>
</evidence>
<organism evidence="11 12">
    <name type="scientific">Parastrongyloides trichosuri</name>
    <name type="common">Possum-specific nematode worm</name>
    <dbReference type="NCBI Taxonomy" id="131310"/>
    <lineage>
        <taxon>Eukaryota</taxon>
        <taxon>Metazoa</taxon>
        <taxon>Ecdysozoa</taxon>
        <taxon>Nematoda</taxon>
        <taxon>Chromadorea</taxon>
        <taxon>Rhabditida</taxon>
        <taxon>Tylenchina</taxon>
        <taxon>Panagrolaimomorpha</taxon>
        <taxon>Strongyloidoidea</taxon>
        <taxon>Strongyloididae</taxon>
        <taxon>Parastrongyloides</taxon>
    </lineage>
</organism>
<evidence type="ECO:0000256" key="5">
    <source>
        <dbReference type="ARBA" id="ARBA00023040"/>
    </source>
</evidence>
<dbReference type="InterPro" id="IPR017452">
    <property type="entry name" value="GPCR_Rhodpsn_7TM"/>
</dbReference>
<evidence type="ECO:0000313" key="12">
    <source>
        <dbReference type="WBParaSite" id="PTRK_0001341800.1"/>
    </source>
</evidence>
<dbReference type="PANTHER" id="PTHR24229:SF40">
    <property type="entry name" value="ALLATOSTATIN C RECEPTOR 1-RELATED"/>
    <property type="match status" value="1"/>
</dbReference>
<feature type="transmembrane region" description="Helical" evidence="9">
    <location>
        <begin position="88"/>
        <end position="109"/>
    </location>
</feature>
<evidence type="ECO:0000256" key="7">
    <source>
        <dbReference type="ARBA" id="ARBA00023170"/>
    </source>
</evidence>
<dbReference type="Pfam" id="PF00001">
    <property type="entry name" value="7tm_1"/>
    <property type="match status" value="1"/>
</dbReference>
<dbReference type="GO" id="GO:0004930">
    <property type="term" value="F:G protein-coupled receptor activity"/>
    <property type="evidence" value="ECO:0007669"/>
    <property type="project" value="UniProtKB-KW"/>
</dbReference>